<accession>J7G1I9</accession>
<dbReference type="InterPro" id="IPR036322">
    <property type="entry name" value="WD40_repeat_dom_sf"/>
</dbReference>
<dbReference type="GO" id="GO:0006357">
    <property type="term" value="P:regulation of transcription by RNA polymerase II"/>
    <property type="evidence" value="ECO:0007669"/>
    <property type="project" value="TreeGrafter"/>
</dbReference>
<dbReference type="GO" id="GO:0000118">
    <property type="term" value="C:histone deacetylase complex"/>
    <property type="evidence" value="ECO:0007669"/>
    <property type="project" value="TreeGrafter"/>
</dbReference>
<evidence type="ECO:0000313" key="6">
    <source>
        <dbReference type="Proteomes" id="UP000243348"/>
    </source>
</evidence>
<proteinExistence type="predicted"/>
<organism evidence="5 6">
    <name type="scientific">Chroomonas mesostigmatica CCMP1168</name>
    <dbReference type="NCBI Taxonomy" id="1195612"/>
    <lineage>
        <taxon>Eukaryota</taxon>
        <taxon>Cryptophyceae</taxon>
        <taxon>Pyrenomonadales</taxon>
        <taxon>Chroomonadaceae</taxon>
        <taxon>Chroomonas</taxon>
    </lineage>
</organism>
<dbReference type="AlphaFoldDB" id="J7G1I9"/>
<protein>
    <submittedName>
        <fullName evidence="5">Regulator of epidermal growth factor receptor</fullName>
    </submittedName>
</protein>
<keyword evidence="5" id="KW-0542">Nucleomorph</keyword>
<sequence length="458" mass="53518">MSVKKINLKMGTIDFSEIDALLFFYLQECGYSHSAFTLGSESNLNYSLFNKKKIPAGLLISLVQRGILFSKIEINSSPVFRNDSRSPIEMFLNDNPEIVSKSFLEEASILYPKKLICFTSNYSIYTFTWHPRKFCLFFGTRNSIFYKWDLKFGKKKKINKQKFFQINFLDKFSEKKDVVSLDFNVRGTLVISGLFNGKIILLGETGKIIESFRNPEGSIFELKWSENSRLVMITNGFGNIFFWSIWEFHFLLKLSMYKFSVINSKWLEKNRILSYSKEHLICFLNIFKKGSRVHKIHTFKINQLAISHVKKIIAICSDDKRISLWNSKNFFFQNFLIGHEKEILYVGFKPITYRKFNKKKKTILYSCSLDFSLKLWEIYGKKFVAFVLVKIGPFLSFSWNSFGNKLILSLSRGKILTIKKKKIIWKNYSAKGMNLFNLLSHPMMERGASISSNCIFCI</sequence>
<dbReference type="Proteomes" id="UP000243348">
    <property type="component" value="Nucleomorph 1"/>
</dbReference>
<dbReference type="InterPro" id="IPR045183">
    <property type="entry name" value="Ebi-like"/>
</dbReference>
<dbReference type="Gene3D" id="2.130.10.10">
    <property type="entry name" value="YVTN repeat-like/Quinoprotein amine dehydrogenase"/>
    <property type="match status" value="1"/>
</dbReference>
<keyword evidence="4" id="KW-0539">Nucleus</keyword>
<dbReference type="PANTHER" id="PTHR22846:SF2">
    <property type="entry name" value="F-BOX-LIKE_WD REPEAT-CONTAINING PROTEIN EBI"/>
    <property type="match status" value="1"/>
</dbReference>
<evidence type="ECO:0000313" key="5">
    <source>
        <dbReference type="EMBL" id="AFP65352.1"/>
    </source>
</evidence>
<dbReference type="GO" id="GO:0003714">
    <property type="term" value="F:transcription corepressor activity"/>
    <property type="evidence" value="ECO:0007669"/>
    <property type="project" value="InterPro"/>
</dbReference>
<dbReference type="PROSITE" id="PS50896">
    <property type="entry name" value="LISH"/>
    <property type="match status" value="1"/>
</dbReference>
<dbReference type="InterPro" id="IPR006594">
    <property type="entry name" value="LisH"/>
</dbReference>
<keyword evidence="5" id="KW-0675">Receptor</keyword>
<keyword evidence="2" id="KW-0853">WD repeat</keyword>
<dbReference type="InterPro" id="IPR015943">
    <property type="entry name" value="WD40/YVTN_repeat-like_dom_sf"/>
</dbReference>
<dbReference type="EMBL" id="CP003680">
    <property type="protein sequence ID" value="AFP65352.1"/>
    <property type="molecule type" value="Genomic_DNA"/>
</dbReference>
<dbReference type="Pfam" id="PF00400">
    <property type="entry name" value="WD40"/>
    <property type="match status" value="1"/>
</dbReference>
<dbReference type="InterPro" id="IPR001680">
    <property type="entry name" value="WD40_rpt"/>
</dbReference>
<geneLocation type="nucleomorph" evidence="5"/>
<keyword evidence="3" id="KW-0677">Repeat</keyword>
<dbReference type="SMART" id="SM00320">
    <property type="entry name" value="WD40"/>
    <property type="match status" value="5"/>
</dbReference>
<evidence type="ECO:0000256" key="3">
    <source>
        <dbReference type="ARBA" id="ARBA00022737"/>
    </source>
</evidence>
<reference evidence="5 6" key="1">
    <citation type="journal article" date="2012" name="Genome Biol. Evol.">
        <title>Nucleomorph genome sequence of the cryptophyte alga Chroomonas mesostigmatica CCMP1168 reveals lineage-specific gene loss and genome complexity.</title>
        <authorList>
            <person name="Moore C.E."/>
            <person name="Curtis B."/>
            <person name="Mills T."/>
            <person name="Tanifuji G."/>
            <person name="Archibald J.M."/>
        </authorList>
    </citation>
    <scope>NUCLEOTIDE SEQUENCE [LARGE SCALE GENOMIC DNA]</scope>
    <source>
        <strain evidence="5 6">CCMP1168</strain>
    </source>
</reference>
<gene>
    <name evidence="5" type="primary">ebi</name>
    <name evidence="5" type="ORF">CMESO_166</name>
</gene>
<dbReference type="SUPFAM" id="SSF50978">
    <property type="entry name" value="WD40 repeat-like"/>
    <property type="match status" value="1"/>
</dbReference>
<name>J7G1I9_9CRYP</name>
<dbReference type="Gene3D" id="1.20.960.30">
    <property type="match status" value="1"/>
</dbReference>
<dbReference type="PANTHER" id="PTHR22846">
    <property type="entry name" value="WD40 REPEAT PROTEIN"/>
    <property type="match status" value="1"/>
</dbReference>
<evidence type="ECO:0000256" key="2">
    <source>
        <dbReference type="ARBA" id="ARBA00022574"/>
    </source>
</evidence>
<comment type="subcellular location">
    <subcellularLocation>
        <location evidence="1">Nucleus</location>
    </subcellularLocation>
</comment>
<evidence type="ECO:0000256" key="4">
    <source>
        <dbReference type="ARBA" id="ARBA00023242"/>
    </source>
</evidence>
<evidence type="ECO:0000256" key="1">
    <source>
        <dbReference type="ARBA" id="ARBA00004123"/>
    </source>
</evidence>